<evidence type="ECO:0000313" key="3">
    <source>
        <dbReference type="Proteomes" id="UP000030764"/>
    </source>
</evidence>
<name>A0A085LVN4_9BILA</name>
<dbReference type="EMBL" id="KL363279">
    <property type="protein sequence ID" value="KFD49030.1"/>
    <property type="molecule type" value="Genomic_DNA"/>
</dbReference>
<keyword evidence="3" id="KW-1185">Reference proteome</keyword>
<feature type="region of interest" description="Disordered" evidence="1">
    <location>
        <begin position="42"/>
        <end position="68"/>
    </location>
</feature>
<dbReference type="AlphaFoldDB" id="A0A085LVN4"/>
<feature type="region of interest" description="Disordered" evidence="1">
    <location>
        <begin position="185"/>
        <end position="206"/>
    </location>
</feature>
<evidence type="ECO:0000313" key="2">
    <source>
        <dbReference type="EMBL" id="KFD49030.1"/>
    </source>
</evidence>
<accession>A0A085LVN4</accession>
<organism evidence="2 3">
    <name type="scientific">Trichuris suis</name>
    <name type="common">pig whipworm</name>
    <dbReference type="NCBI Taxonomy" id="68888"/>
    <lineage>
        <taxon>Eukaryota</taxon>
        <taxon>Metazoa</taxon>
        <taxon>Ecdysozoa</taxon>
        <taxon>Nematoda</taxon>
        <taxon>Enoplea</taxon>
        <taxon>Dorylaimia</taxon>
        <taxon>Trichinellida</taxon>
        <taxon>Trichuridae</taxon>
        <taxon>Trichuris</taxon>
    </lineage>
</organism>
<protein>
    <submittedName>
        <fullName evidence="2">Uncharacterized protein</fullName>
    </submittedName>
</protein>
<gene>
    <name evidence="2" type="ORF">M513_10078</name>
</gene>
<reference evidence="2 3" key="1">
    <citation type="journal article" date="2014" name="Nat. Genet.">
        <title>Genome and transcriptome of the porcine whipworm Trichuris suis.</title>
        <authorList>
            <person name="Jex A.R."/>
            <person name="Nejsum P."/>
            <person name="Schwarz E.M."/>
            <person name="Hu L."/>
            <person name="Young N.D."/>
            <person name="Hall R.S."/>
            <person name="Korhonen P.K."/>
            <person name="Liao S."/>
            <person name="Thamsborg S."/>
            <person name="Xia J."/>
            <person name="Xu P."/>
            <person name="Wang S."/>
            <person name="Scheerlinck J.P."/>
            <person name="Hofmann A."/>
            <person name="Sternberg P.W."/>
            <person name="Wang J."/>
            <person name="Gasser R.B."/>
        </authorList>
    </citation>
    <scope>NUCLEOTIDE SEQUENCE [LARGE SCALE GENOMIC DNA]</scope>
    <source>
        <strain evidence="2">DCEP-RM93M</strain>
    </source>
</reference>
<feature type="compositionally biased region" description="Low complexity" evidence="1">
    <location>
        <begin position="185"/>
        <end position="197"/>
    </location>
</feature>
<dbReference type="Proteomes" id="UP000030764">
    <property type="component" value="Unassembled WGS sequence"/>
</dbReference>
<sequence>MKPNVKCSLLYCLFFRFESDITEPIRAVTQVTVESGMRDEAHSLGISSTAQREKDQNSKNPTRRTNQRSMNTSISELFMYLCIRNQWGFLLASTKDAAATLSIPGTGARLYNGLAAWRKRQRSGSSQKKMQFQGLLLACTVTSRLGMRKRQRLIAAKRKRNSCSTVVPLQTSRSLSGLLLPGGVTAPWQRQRPQVSPSSPPPPHNL</sequence>
<evidence type="ECO:0000256" key="1">
    <source>
        <dbReference type="SAM" id="MobiDB-lite"/>
    </source>
</evidence>
<proteinExistence type="predicted"/>